<dbReference type="EMBL" id="JAFDVH010000014">
    <property type="protein sequence ID" value="KAG7465145.1"/>
    <property type="molecule type" value="Genomic_DNA"/>
</dbReference>
<dbReference type="Proteomes" id="UP001046870">
    <property type="component" value="Chromosome 14"/>
</dbReference>
<comment type="caution">
    <text evidence="10">The sequence shown here is derived from an EMBL/GenBank/DDBJ whole genome shotgun (WGS) entry which is preliminary data.</text>
</comment>
<comment type="function">
    <text evidence="6">May be involved in protein transport from Golgi to cell surface. The ZDHHC9-GOLGA7 complex is a palmitoyltransferase specific for HRAS and NRAS.</text>
</comment>
<evidence type="ECO:0000313" key="11">
    <source>
        <dbReference type="Proteomes" id="UP001046870"/>
    </source>
</evidence>
<dbReference type="GO" id="GO:0002178">
    <property type="term" value="C:palmitoyltransferase complex"/>
    <property type="evidence" value="ECO:0007669"/>
    <property type="project" value="TreeGrafter"/>
</dbReference>
<keyword evidence="11" id="KW-1185">Reference proteome</keyword>
<gene>
    <name evidence="10" type="ORF">MATL_G00173220</name>
</gene>
<evidence type="ECO:0000256" key="3">
    <source>
        <dbReference type="ARBA" id="ARBA00023136"/>
    </source>
</evidence>
<evidence type="ECO:0000256" key="4">
    <source>
        <dbReference type="ARBA" id="ARBA00023139"/>
    </source>
</evidence>
<keyword evidence="3" id="KW-0472">Membrane</keyword>
<dbReference type="OrthoDB" id="2190159at2759"/>
<evidence type="ECO:0000256" key="5">
    <source>
        <dbReference type="ARBA" id="ARBA00023288"/>
    </source>
</evidence>
<proteinExistence type="inferred from homology"/>
<dbReference type="GO" id="GO:0000139">
    <property type="term" value="C:Golgi membrane"/>
    <property type="evidence" value="ECO:0007669"/>
    <property type="project" value="UniProtKB-SubCell"/>
</dbReference>
<evidence type="ECO:0000256" key="6">
    <source>
        <dbReference type="ARBA" id="ARBA00037666"/>
    </source>
</evidence>
<dbReference type="InterPro" id="IPR019383">
    <property type="entry name" value="Golgin_A_7/ERF4"/>
</dbReference>
<comment type="similarity">
    <text evidence="1">Belongs to the ERF4 family.</text>
</comment>
<reference evidence="10" key="1">
    <citation type="submission" date="2021-01" db="EMBL/GenBank/DDBJ databases">
        <authorList>
            <person name="Zahm M."/>
            <person name="Roques C."/>
            <person name="Cabau C."/>
            <person name="Klopp C."/>
            <person name="Donnadieu C."/>
            <person name="Jouanno E."/>
            <person name="Lampietro C."/>
            <person name="Louis A."/>
            <person name="Herpin A."/>
            <person name="Echchiki A."/>
            <person name="Berthelot C."/>
            <person name="Parey E."/>
            <person name="Roest-Crollius H."/>
            <person name="Braasch I."/>
            <person name="Postlethwait J."/>
            <person name="Bobe J."/>
            <person name="Montfort J."/>
            <person name="Bouchez O."/>
            <person name="Begum T."/>
            <person name="Mejri S."/>
            <person name="Adams A."/>
            <person name="Chen W.-J."/>
            <person name="Guiguen Y."/>
        </authorList>
    </citation>
    <scope>NUCLEOTIDE SEQUENCE</scope>
    <source>
        <strain evidence="10">YG-15Mar2019-1</strain>
        <tissue evidence="10">Brain</tissue>
    </source>
</reference>
<evidence type="ECO:0000313" key="10">
    <source>
        <dbReference type="EMBL" id="KAG7465145.1"/>
    </source>
</evidence>
<dbReference type="InterPro" id="IPR051371">
    <property type="entry name" value="Ras_palmitoyltransferase"/>
</dbReference>
<protein>
    <recommendedName>
        <fullName evidence="8">Golgin subfamily A member 7</fullName>
    </recommendedName>
</protein>
<sequence length="177" mass="19999">MTEKEVNDKSLTVQMGSSDVRLRGEAINTASNRVETHNLQDIREQAATAAKAFIQRDYTNGTACQFQTKFPSELETRIDKQQFEETVQTLNNLYAEAEKLGAQTYLEGCVAFLTAYTISMCMETHYEGVLKKIAKYIQEQNDTIYAPRGLRLTDPIERGLRVIEITIFKDLSTGSGR</sequence>
<dbReference type="Pfam" id="PF10256">
    <property type="entry name" value="Erf4"/>
    <property type="match status" value="1"/>
</dbReference>
<evidence type="ECO:0000256" key="7">
    <source>
        <dbReference type="ARBA" id="ARBA00037794"/>
    </source>
</evidence>
<dbReference type="GO" id="GO:0043001">
    <property type="term" value="P:Golgi to plasma membrane protein transport"/>
    <property type="evidence" value="ECO:0007669"/>
    <property type="project" value="TreeGrafter"/>
</dbReference>
<dbReference type="AlphaFoldDB" id="A0A9D3PPP0"/>
<keyword evidence="4" id="KW-0564">Palmitate</keyword>
<dbReference type="GO" id="GO:0005795">
    <property type="term" value="C:Golgi stack"/>
    <property type="evidence" value="ECO:0007669"/>
    <property type="project" value="TreeGrafter"/>
</dbReference>
<evidence type="ECO:0000256" key="2">
    <source>
        <dbReference type="ARBA" id="ARBA00023034"/>
    </source>
</evidence>
<organism evidence="10 11">
    <name type="scientific">Megalops atlanticus</name>
    <name type="common">Tarpon</name>
    <name type="synonym">Clupea gigantea</name>
    <dbReference type="NCBI Taxonomy" id="7932"/>
    <lineage>
        <taxon>Eukaryota</taxon>
        <taxon>Metazoa</taxon>
        <taxon>Chordata</taxon>
        <taxon>Craniata</taxon>
        <taxon>Vertebrata</taxon>
        <taxon>Euteleostomi</taxon>
        <taxon>Actinopterygii</taxon>
        <taxon>Neopterygii</taxon>
        <taxon>Teleostei</taxon>
        <taxon>Elopiformes</taxon>
        <taxon>Megalopidae</taxon>
        <taxon>Megalops</taxon>
    </lineage>
</organism>
<accession>A0A9D3PPP0</accession>
<evidence type="ECO:0000256" key="1">
    <source>
        <dbReference type="ARBA" id="ARBA00007732"/>
    </source>
</evidence>
<dbReference type="PANTHER" id="PTHR13254">
    <property type="entry name" value="GOLGI AUTOANTIGEN, GOLGIN SUBFAMILY A, 7"/>
    <property type="match status" value="1"/>
</dbReference>
<keyword evidence="2" id="KW-0333">Golgi apparatus</keyword>
<evidence type="ECO:0000259" key="9">
    <source>
        <dbReference type="Pfam" id="PF10256"/>
    </source>
</evidence>
<dbReference type="PANTHER" id="PTHR13254:SF1">
    <property type="entry name" value="GOLGIN SUBFAMILY A MEMBER 7"/>
    <property type="match status" value="1"/>
</dbReference>
<comment type="subcellular location">
    <subcellularLocation>
        <location evidence="7">Golgi apparatus membrane</location>
        <topology evidence="7">Lipid-anchor</topology>
    </subcellularLocation>
</comment>
<feature type="domain" description="Golgin subfamily A member 7/ERF4" evidence="9">
    <location>
        <begin position="53"/>
        <end position="164"/>
    </location>
</feature>
<keyword evidence="5" id="KW-0449">Lipoprotein</keyword>
<dbReference type="GO" id="GO:0006612">
    <property type="term" value="P:protein targeting to membrane"/>
    <property type="evidence" value="ECO:0007669"/>
    <property type="project" value="TreeGrafter"/>
</dbReference>
<evidence type="ECO:0000256" key="8">
    <source>
        <dbReference type="ARBA" id="ARBA00040740"/>
    </source>
</evidence>
<name>A0A9D3PPP0_MEGAT</name>